<proteinExistence type="inferred from homology"/>
<dbReference type="GO" id="GO:0015215">
    <property type="term" value="F:nucleotide transmembrane transporter activity"/>
    <property type="evidence" value="ECO:0007669"/>
    <property type="project" value="UniProtKB-ARBA"/>
</dbReference>
<evidence type="ECO:0000256" key="4">
    <source>
        <dbReference type="ARBA" id="ARBA00022692"/>
    </source>
</evidence>
<organism evidence="11">
    <name type="scientific">Trypanosoma vivax (strain Y486)</name>
    <dbReference type="NCBI Taxonomy" id="1055687"/>
    <lineage>
        <taxon>Eukaryota</taxon>
        <taxon>Discoba</taxon>
        <taxon>Euglenozoa</taxon>
        <taxon>Kinetoplastea</taxon>
        <taxon>Metakinetoplastina</taxon>
        <taxon>Trypanosomatida</taxon>
        <taxon>Trypanosomatidae</taxon>
        <taxon>Trypanosoma</taxon>
        <taxon>Duttonella</taxon>
    </lineage>
</organism>
<evidence type="ECO:0000313" key="11">
    <source>
        <dbReference type="EMBL" id="CCC50755.1"/>
    </source>
</evidence>
<dbReference type="GO" id="GO:0016020">
    <property type="term" value="C:membrane"/>
    <property type="evidence" value="ECO:0007669"/>
    <property type="project" value="UniProtKB-SubCell"/>
</dbReference>
<accession>G0U399</accession>
<keyword evidence="6 10" id="KW-1133">Transmembrane helix</keyword>
<reference evidence="11" key="1">
    <citation type="journal article" date="2012" name="Proc. Natl. Acad. Sci. U.S.A.">
        <title>Antigenic diversity is generated by distinct evolutionary mechanisms in African trypanosome species.</title>
        <authorList>
            <person name="Jackson A.P."/>
            <person name="Berry A."/>
            <person name="Aslett M."/>
            <person name="Allison H.C."/>
            <person name="Burton P."/>
            <person name="Vavrova-Anderson J."/>
            <person name="Brown R."/>
            <person name="Browne H."/>
            <person name="Corton N."/>
            <person name="Hauser H."/>
            <person name="Gamble J."/>
            <person name="Gilderthorp R."/>
            <person name="Marcello L."/>
            <person name="McQuillan J."/>
            <person name="Otto T.D."/>
            <person name="Quail M.A."/>
            <person name="Sanders M.J."/>
            <person name="van Tonder A."/>
            <person name="Ginger M.L."/>
            <person name="Field M.C."/>
            <person name="Barry J.D."/>
            <person name="Hertz-Fowler C."/>
            <person name="Berriman M."/>
        </authorList>
    </citation>
    <scope>NUCLEOTIDE SEQUENCE</scope>
    <source>
        <strain evidence="11">Y486</strain>
    </source>
</reference>
<evidence type="ECO:0000256" key="2">
    <source>
        <dbReference type="ARBA" id="ARBA00006375"/>
    </source>
</evidence>
<dbReference type="InterPro" id="IPR044712">
    <property type="entry name" value="SLC25A32-like"/>
</dbReference>
<name>G0U399_TRYVY</name>
<dbReference type="AlphaFoldDB" id="G0U399"/>
<feature type="repeat" description="Solcar" evidence="8">
    <location>
        <begin position="22"/>
        <end position="106"/>
    </location>
</feature>
<evidence type="ECO:0000256" key="1">
    <source>
        <dbReference type="ARBA" id="ARBA00004141"/>
    </source>
</evidence>
<dbReference type="PRINTS" id="PR00926">
    <property type="entry name" value="MITOCARRIER"/>
</dbReference>
<dbReference type="InterPro" id="IPR018108">
    <property type="entry name" value="MCP_transmembrane"/>
</dbReference>
<keyword evidence="4 8" id="KW-0812">Transmembrane</keyword>
<dbReference type="OMA" id="TTVWKHE"/>
<evidence type="ECO:0000256" key="8">
    <source>
        <dbReference type="PROSITE-ProRule" id="PRU00282"/>
    </source>
</evidence>
<dbReference type="PANTHER" id="PTHR45683">
    <property type="entry name" value="MITOCHONDRIAL NICOTINAMIDE ADENINE DINUCLEOTIDE TRANSPORTER 1-RELATED-RELATED"/>
    <property type="match status" value="1"/>
</dbReference>
<keyword evidence="5" id="KW-0677">Repeat</keyword>
<dbReference type="Gene3D" id="1.50.40.10">
    <property type="entry name" value="Mitochondrial carrier domain"/>
    <property type="match status" value="2"/>
</dbReference>
<feature type="transmembrane region" description="Helical" evidence="10">
    <location>
        <begin position="25"/>
        <end position="43"/>
    </location>
</feature>
<evidence type="ECO:0000256" key="10">
    <source>
        <dbReference type="SAM" id="Phobius"/>
    </source>
</evidence>
<keyword evidence="3 9" id="KW-0813">Transport</keyword>
<dbReference type="SUPFAM" id="SSF103506">
    <property type="entry name" value="Mitochondrial carrier"/>
    <property type="match status" value="1"/>
</dbReference>
<dbReference type="PROSITE" id="PS50920">
    <property type="entry name" value="SOLCAR"/>
    <property type="match status" value="3"/>
</dbReference>
<comment type="subcellular location">
    <subcellularLocation>
        <location evidence="1">Membrane</location>
        <topology evidence="1">Multi-pass membrane protein</topology>
    </subcellularLocation>
</comment>
<dbReference type="InterPro" id="IPR023395">
    <property type="entry name" value="MCP_dom_sf"/>
</dbReference>
<comment type="similarity">
    <text evidence="2 9">Belongs to the mitochondrial carrier (TC 2.A.29) family.</text>
</comment>
<protein>
    <submittedName>
        <fullName evidence="11">Putative mitochondrial carrier protein</fullName>
    </submittedName>
</protein>
<keyword evidence="7 8" id="KW-0472">Membrane</keyword>
<evidence type="ECO:0000256" key="5">
    <source>
        <dbReference type="ARBA" id="ARBA00022737"/>
    </source>
</evidence>
<feature type="repeat" description="Solcar" evidence="8">
    <location>
        <begin position="224"/>
        <end position="312"/>
    </location>
</feature>
<gene>
    <name evidence="11" type="ORF">TVY486_0905760</name>
</gene>
<dbReference type="Pfam" id="PF00153">
    <property type="entry name" value="Mito_carr"/>
    <property type="match status" value="3"/>
</dbReference>
<evidence type="ECO:0000256" key="3">
    <source>
        <dbReference type="ARBA" id="ARBA00022448"/>
    </source>
</evidence>
<evidence type="ECO:0000256" key="9">
    <source>
        <dbReference type="RuleBase" id="RU000488"/>
    </source>
</evidence>
<dbReference type="EMBL" id="HE573025">
    <property type="protein sequence ID" value="CCC50755.1"/>
    <property type="molecule type" value="Genomic_DNA"/>
</dbReference>
<feature type="repeat" description="Solcar" evidence="8">
    <location>
        <begin position="129"/>
        <end position="216"/>
    </location>
</feature>
<dbReference type="InterPro" id="IPR002067">
    <property type="entry name" value="MCP"/>
</dbReference>
<feature type="transmembrane region" description="Helical" evidence="10">
    <location>
        <begin position="135"/>
        <end position="155"/>
    </location>
</feature>
<evidence type="ECO:0000256" key="6">
    <source>
        <dbReference type="ARBA" id="ARBA00022989"/>
    </source>
</evidence>
<sequence length="320" mass="35157">MALSSSQYGLQEESSRLQRGLPSPLLHAAAGVIGGSLATVMFYPLDFIRTRMHVCERANMSVSQLVRQVVSQEGICGVYRGVSVAVASHGIGWGMYLLTFRAAQEKLAPLCSRGREMDGDQAEGSKKGVPVMRNFLSACLAALVTGTAITPLHLLKTRRQLLHVIQTSESRGFRDDIRRIVHVEGWGSLLRGCAPQMILTGNTTIQVTMYEGLKWCFVGDRGEPSSLEVALMSVVSRATATAIFNPFEVVRTRLQDTRNTSSVEYRSMRVAFQTIWRIEGLGGLYRGLPVNVCRVIPTTAISFMVYEKSLTALTTMYSLG</sequence>
<evidence type="ECO:0000256" key="7">
    <source>
        <dbReference type="ARBA" id="ARBA00023136"/>
    </source>
</evidence>
<dbReference type="VEuPathDB" id="TriTrypDB:TvY486_0905760"/>